<protein>
    <submittedName>
        <fullName evidence="1">SsDNA thymidine ADP-ribosyltransferase family protein</fullName>
    </submittedName>
</protein>
<evidence type="ECO:0000313" key="1">
    <source>
        <dbReference type="EMBL" id="QEM41119.1"/>
    </source>
</evidence>
<sequence length="127" mass="14017">MSKMIFVFGSNEAGIHGAGAAKFAYKSKGARYGKGYGHFGESFAIPTKDEDIKSLPLAQIHDYVRGFIAYAKGHRKQQFQVTRIGCGLAGYKDQDIAPMFLEAPANCLFDEAWRPLLGDGKNYWGTM</sequence>
<dbReference type="Proteomes" id="UP000322075">
    <property type="component" value="Segment"/>
</dbReference>
<keyword evidence="2" id="KW-1185">Reference proteome</keyword>
<accession>A0A5C1K5H7</accession>
<proteinExistence type="predicted"/>
<reference evidence="1" key="1">
    <citation type="submission" date="2019-04" db="EMBL/GenBank/DDBJ databases">
        <authorList>
            <person name="Assadpour T."/>
            <person name="Ahmed J."/>
            <person name="Anderson S."/>
            <person name="Espinosa K."/>
            <person name="Gadsden T."/>
            <person name="Graham A."/>
            <person name="Hajjar W."/>
            <person name="Howard T."/>
            <person name="Lacafta O."/>
            <person name="Matney K."/>
            <person name="Matsen K."/>
            <person name="Osu J."/>
            <person name="Rupe E."/>
            <person name="Sang H."/>
            <person name="Wadi S."/>
            <person name="McNeal J."/>
            <person name="Temple L."/>
        </authorList>
    </citation>
    <scope>NUCLEOTIDE SEQUENCE [LARGE SCALE GENOMIC DNA]</scope>
</reference>
<dbReference type="EMBL" id="MK863032">
    <property type="protein sequence ID" value="QEM41119.1"/>
    <property type="molecule type" value="Genomic_DNA"/>
</dbReference>
<evidence type="ECO:0000313" key="2">
    <source>
        <dbReference type="Proteomes" id="UP000322075"/>
    </source>
</evidence>
<name>A0A5C1K5H7_9CAUD</name>
<gene>
    <name evidence="1" type="ORF">Zuri_22</name>
</gene>
<organism evidence="1 2">
    <name type="scientific">Pseudomonas phage Zuri</name>
    <dbReference type="NCBI Taxonomy" id="2604899"/>
    <lineage>
        <taxon>Viruses</taxon>
        <taxon>Duplodnaviria</taxon>
        <taxon>Heunggongvirae</taxon>
        <taxon>Uroviricota</taxon>
        <taxon>Caudoviricetes</taxon>
        <taxon>Schitoviridae</taxon>
        <taxon>Zurivirus</taxon>
        <taxon>Zurivirus zuri</taxon>
    </lineage>
</organism>